<gene>
    <name evidence="1" type="ORF">DL346_16360</name>
</gene>
<dbReference type="EMBL" id="QLUW01000003">
    <property type="protein sequence ID" value="RAP74970.1"/>
    <property type="molecule type" value="Genomic_DNA"/>
</dbReference>
<dbReference type="Proteomes" id="UP000249260">
    <property type="component" value="Unassembled WGS sequence"/>
</dbReference>
<reference evidence="1 2" key="1">
    <citation type="submission" date="2018-06" db="EMBL/GenBank/DDBJ databases">
        <title>Paenibacillus montanisoli sp. nov., isolated from mountain area soil.</title>
        <authorList>
            <person name="Wu M."/>
        </authorList>
    </citation>
    <scope>NUCLEOTIDE SEQUENCE [LARGE SCALE GENOMIC DNA]</scope>
    <source>
        <strain evidence="1 2">RA17</strain>
    </source>
</reference>
<dbReference type="Pfam" id="PF04237">
    <property type="entry name" value="YjbR"/>
    <property type="match status" value="1"/>
</dbReference>
<dbReference type="InterPro" id="IPR007351">
    <property type="entry name" value="YjbR"/>
</dbReference>
<dbReference type="RefSeq" id="WP_112883234.1">
    <property type="nucleotide sequence ID" value="NZ_QLUW01000003.1"/>
</dbReference>
<dbReference type="OrthoDB" id="9789813at2"/>
<name>A0A328TX26_9BACL</name>
<organism evidence="1 2">
    <name type="scientific">Paenibacillus montanisoli</name>
    <dbReference type="NCBI Taxonomy" id="2081970"/>
    <lineage>
        <taxon>Bacteria</taxon>
        <taxon>Bacillati</taxon>
        <taxon>Bacillota</taxon>
        <taxon>Bacilli</taxon>
        <taxon>Bacillales</taxon>
        <taxon>Paenibacillaceae</taxon>
        <taxon>Paenibacillus</taxon>
    </lineage>
</organism>
<dbReference type="PANTHER" id="PTHR35145">
    <property type="entry name" value="CYTOPLASMIC PROTEIN-RELATED"/>
    <property type="match status" value="1"/>
</dbReference>
<evidence type="ECO:0000313" key="2">
    <source>
        <dbReference type="Proteomes" id="UP000249260"/>
    </source>
</evidence>
<evidence type="ECO:0000313" key="1">
    <source>
        <dbReference type="EMBL" id="RAP74970.1"/>
    </source>
</evidence>
<keyword evidence="1" id="KW-0238">DNA-binding</keyword>
<dbReference type="SUPFAM" id="SSF142906">
    <property type="entry name" value="YjbR-like"/>
    <property type="match status" value="1"/>
</dbReference>
<dbReference type="AlphaFoldDB" id="A0A328TX26"/>
<dbReference type="InterPro" id="IPR038056">
    <property type="entry name" value="YjbR-like_sf"/>
</dbReference>
<dbReference type="Gene3D" id="3.90.1150.30">
    <property type="match status" value="1"/>
</dbReference>
<protein>
    <submittedName>
        <fullName evidence="1">MmcQ/YjbR family DNA-binding protein</fullName>
    </submittedName>
</protein>
<dbReference type="InterPro" id="IPR058532">
    <property type="entry name" value="YjbR/MT2646/Rv2570-like"/>
</dbReference>
<dbReference type="GO" id="GO:0003677">
    <property type="term" value="F:DNA binding"/>
    <property type="evidence" value="ECO:0007669"/>
    <property type="project" value="UniProtKB-KW"/>
</dbReference>
<keyword evidence="2" id="KW-1185">Reference proteome</keyword>
<proteinExistence type="predicted"/>
<comment type="caution">
    <text evidence="1">The sequence shown here is derived from an EMBL/GenBank/DDBJ whole genome shotgun (WGS) entry which is preliminary data.</text>
</comment>
<dbReference type="PANTHER" id="PTHR35145:SF1">
    <property type="entry name" value="CYTOPLASMIC PROTEIN"/>
    <property type="match status" value="1"/>
</dbReference>
<accession>A0A328TX26</accession>
<sequence>MEELAQYCLSMPGAEKDYPFGPDPLVMKAGGKMFALLSGGSISLKCDPVIAENLRQQYEAVTPGYHLNKKHWNSIALDGSIPRDELRDMIKHSYELVLKGLTKAERSRIAGLA</sequence>